<evidence type="ECO:0000313" key="2">
    <source>
        <dbReference type="Proteomes" id="UP000550729"/>
    </source>
</evidence>
<protein>
    <submittedName>
        <fullName evidence="1">DUF3145 domain-containing protein</fullName>
    </submittedName>
</protein>
<evidence type="ECO:0000313" key="1">
    <source>
        <dbReference type="EMBL" id="NMO01235.1"/>
    </source>
</evidence>
<reference evidence="1 2" key="1">
    <citation type="submission" date="2020-04" db="EMBL/GenBank/DDBJ databases">
        <title>Gordonia sp. nov. TBRC 11910.</title>
        <authorList>
            <person name="Suriyachadkun C."/>
        </authorList>
    </citation>
    <scope>NUCLEOTIDE SEQUENCE [LARGE SCALE GENOMIC DNA]</scope>
    <source>
        <strain evidence="1 2">TBRC 11910</strain>
    </source>
</reference>
<proteinExistence type="predicted"/>
<comment type="caution">
    <text evidence="1">The sequence shown here is derived from an EMBL/GenBank/DDBJ whole genome shotgun (WGS) entry which is preliminary data.</text>
</comment>
<gene>
    <name evidence="1" type="ORF">HH308_08395</name>
</gene>
<organism evidence="1 2">
    <name type="scientific">Gordonia asplenii</name>
    <dbReference type="NCBI Taxonomy" id="2725283"/>
    <lineage>
        <taxon>Bacteria</taxon>
        <taxon>Bacillati</taxon>
        <taxon>Actinomycetota</taxon>
        <taxon>Actinomycetes</taxon>
        <taxon>Mycobacteriales</taxon>
        <taxon>Gordoniaceae</taxon>
        <taxon>Gordonia</taxon>
    </lineage>
</organism>
<dbReference type="Pfam" id="PF11343">
    <property type="entry name" value="DUF3145"/>
    <property type="match status" value="1"/>
</dbReference>
<keyword evidence="2" id="KW-1185">Reference proteome</keyword>
<dbReference type="InterPro" id="IPR021491">
    <property type="entry name" value="DUF3145"/>
</dbReference>
<name>A0A848KWI9_9ACTN</name>
<dbReference type="RefSeq" id="WP_170193744.1">
    <property type="nucleotide sequence ID" value="NZ_JABBNB010000007.1"/>
</dbReference>
<dbReference type="EMBL" id="JABBNB010000007">
    <property type="protein sequence ID" value="NMO01235.1"/>
    <property type="molecule type" value="Genomic_DNA"/>
</dbReference>
<accession>A0A848KWI9</accession>
<dbReference type="Proteomes" id="UP000550729">
    <property type="component" value="Unassembled WGS sequence"/>
</dbReference>
<sequence length="173" mass="18446">MRNLDQFADMTTGVVYIHSAPVALCPHVEWALSSTLNARANLKWSTQEAAGANTQRATVDWAGPVGTGARLVNALREWSALSFEVTENASDGIDGERFSYVPGLGLWRGSMSANGDVILGEMELRSMLYAQSDNVGLAGAIEAALGTAWDAALEPYRMGGVGGEVTWLQQRVG</sequence>
<dbReference type="AlphaFoldDB" id="A0A848KWI9"/>